<organism evidence="3 4">
    <name type="scientific">Mycena albidolilacea</name>
    <dbReference type="NCBI Taxonomy" id="1033008"/>
    <lineage>
        <taxon>Eukaryota</taxon>
        <taxon>Fungi</taxon>
        <taxon>Dikarya</taxon>
        <taxon>Basidiomycota</taxon>
        <taxon>Agaricomycotina</taxon>
        <taxon>Agaricomycetes</taxon>
        <taxon>Agaricomycetidae</taxon>
        <taxon>Agaricales</taxon>
        <taxon>Marasmiineae</taxon>
        <taxon>Mycenaceae</taxon>
        <taxon>Mycena</taxon>
    </lineage>
</organism>
<evidence type="ECO:0000256" key="1">
    <source>
        <dbReference type="SAM" id="MobiDB-lite"/>
    </source>
</evidence>
<dbReference type="InterPro" id="IPR036047">
    <property type="entry name" value="F-box-like_dom_sf"/>
</dbReference>
<keyword evidence="4" id="KW-1185">Reference proteome</keyword>
<reference evidence="3" key="1">
    <citation type="submission" date="2023-03" db="EMBL/GenBank/DDBJ databases">
        <title>Massive genome expansion in bonnet fungi (Mycena s.s.) driven by repeated elements and novel gene families across ecological guilds.</title>
        <authorList>
            <consortium name="Lawrence Berkeley National Laboratory"/>
            <person name="Harder C.B."/>
            <person name="Miyauchi S."/>
            <person name="Viragh M."/>
            <person name="Kuo A."/>
            <person name="Thoen E."/>
            <person name="Andreopoulos B."/>
            <person name="Lu D."/>
            <person name="Skrede I."/>
            <person name="Drula E."/>
            <person name="Henrissat B."/>
            <person name="Morin E."/>
            <person name="Kohler A."/>
            <person name="Barry K."/>
            <person name="LaButti K."/>
            <person name="Morin E."/>
            <person name="Salamov A."/>
            <person name="Lipzen A."/>
            <person name="Mereny Z."/>
            <person name="Hegedus B."/>
            <person name="Baldrian P."/>
            <person name="Stursova M."/>
            <person name="Weitz H."/>
            <person name="Taylor A."/>
            <person name="Grigoriev I.V."/>
            <person name="Nagy L.G."/>
            <person name="Martin F."/>
            <person name="Kauserud H."/>
        </authorList>
    </citation>
    <scope>NUCLEOTIDE SEQUENCE</scope>
    <source>
        <strain evidence="3">CBHHK002</strain>
    </source>
</reference>
<feature type="region of interest" description="Disordered" evidence="1">
    <location>
        <begin position="1"/>
        <end position="25"/>
    </location>
</feature>
<comment type="caution">
    <text evidence="3">The sequence shown here is derived from an EMBL/GenBank/DDBJ whole genome shotgun (WGS) entry which is preliminary data.</text>
</comment>
<gene>
    <name evidence="3" type="ORF">DFH08DRAFT_854438</name>
</gene>
<feature type="compositionally biased region" description="Polar residues" evidence="1">
    <location>
        <begin position="1"/>
        <end position="19"/>
    </location>
</feature>
<dbReference type="AlphaFoldDB" id="A0AAD7EY80"/>
<proteinExistence type="predicted"/>
<dbReference type="PROSITE" id="PS50181">
    <property type="entry name" value="FBOX"/>
    <property type="match status" value="1"/>
</dbReference>
<dbReference type="InterPro" id="IPR001810">
    <property type="entry name" value="F-box_dom"/>
</dbReference>
<dbReference type="SUPFAM" id="SSF81383">
    <property type="entry name" value="F-box domain"/>
    <property type="match status" value="1"/>
</dbReference>
<accession>A0AAD7EY80</accession>
<evidence type="ECO:0000259" key="2">
    <source>
        <dbReference type="PROSITE" id="PS50181"/>
    </source>
</evidence>
<dbReference type="Pfam" id="PF12937">
    <property type="entry name" value="F-box-like"/>
    <property type="match status" value="1"/>
</dbReference>
<dbReference type="EMBL" id="JARIHO010000010">
    <property type="protein sequence ID" value="KAJ7354225.1"/>
    <property type="molecule type" value="Genomic_DNA"/>
</dbReference>
<feature type="domain" description="F-box" evidence="2">
    <location>
        <begin position="88"/>
        <end position="140"/>
    </location>
</feature>
<dbReference type="Gene3D" id="1.20.1280.50">
    <property type="match status" value="1"/>
</dbReference>
<dbReference type="Proteomes" id="UP001218218">
    <property type="component" value="Unassembled WGS sequence"/>
</dbReference>
<evidence type="ECO:0000313" key="3">
    <source>
        <dbReference type="EMBL" id="KAJ7354225.1"/>
    </source>
</evidence>
<sequence>MRSRYSASGIASESASPTNHGDCRSTGLVRAVAERRSPAPDSFVDRRQVFSQPLPKMTQNEARQGAIKDEIKFLSERITLLKAEYNSISLTSILPNEVLVEIFSGVPDPEYLLRDFQGLMLVCRHWHDVLLAAPALWSNLTCGPHLTGREISIQLGRSVPALLTIIIDGVDDLPSLWPMILINADRIKSLELGGRKSFVLDFMHRMRQFDFPFLQSLTFRPNQYGEDLENAAGKMDAHLPLELLEGGMPRLSQLSLSSIDARWASLPPLQSLVLVDGPRSLAFATLFGILRSSPALHTLKLDRMIHATEPETFHPLELPHLGLLFISDALPQCEVLLANLVFPATTRLHLYPQDLNTGVQIRDILVPIRKHLHARNAPLAPSMALVASRGGIGTHFAVTCYPDRTARFGPDEDSVFVIRSDPTNAPALRQIMIKVLKALPTGAITFLDATRAHLTLPAWKVALGLLPAIETVRLLAADTGTEFCKAALQIGYPLQTISVFSLDDRDEAEGVAPFIDALTCLLQGYCTSGRPLPCLIVKHIFFRTAKFKVEARRWKGFRPLVGTFDLKNKLGGW</sequence>
<protein>
    <recommendedName>
        <fullName evidence="2">F-box domain-containing protein</fullName>
    </recommendedName>
</protein>
<evidence type="ECO:0000313" key="4">
    <source>
        <dbReference type="Proteomes" id="UP001218218"/>
    </source>
</evidence>
<name>A0AAD7EY80_9AGAR</name>